<protein>
    <submittedName>
        <fullName evidence="2">Pimeloyl-ACP methyl ester carboxylesterase</fullName>
    </submittedName>
</protein>
<evidence type="ECO:0000313" key="2">
    <source>
        <dbReference type="EMBL" id="NYG98186.1"/>
    </source>
</evidence>
<dbReference type="GO" id="GO:0016020">
    <property type="term" value="C:membrane"/>
    <property type="evidence" value="ECO:0007669"/>
    <property type="project" value="TreeGrafter"/>
</dbReference>
<name>A0A852Y5I0_9MICO</name>
<dbReference type="EMBL" id="JACBZY010000001">
    <property type="protein sequence ID" value="NYG98186.1"/>
    <property type="molecule type" value="Genomic_DNA"/>
</dbReference>
<dbReference type="Proteomes" id="UP000553888">
    <property type="component" value="Unassembled WGS sequence"/>
</dbReference>
<proteinExistence type="predicted"/>
<dbReference type="InterPro" id="IPR050266">
    <property type="entry name" value="AB_hydrolase_sf"/>
</dbReference>
<dbReference type="InterPro" id="IPR029058">
    <property type="entry name" value="AB_hydrolase_fold"/>
</dbReference>
<dbReference type="PANTHER" id="PTHR43798">
    <property type="entry name" value="MONOACYLGLYCEROL LIPASE"/>
    <property type="match status" value="1"/>
</dbReference>
<comment type="caution">
    <text evidence="2">The sequence shown here is derived from an EMBL/GenBank/DDBJ whole genome shotgun (WGS) entry which is preliminary data.</text>
</comment>
<dbReference type="SUPFAM" id="SSF53474">
    <property type="entry name" value="alpha/beta-Hydrolases"/>
    <property type="match status" value="1"/>
</dbReference>
<evidence type="ECO:0000313" key="3">
    <source>
        <dbReference type="Proteomes" id="UP000553888"/>
    </source>
</evidence>
<gene>
    <name evidence="2" type="ORF">BJ979_000812</name>
</gene>
<dbReference type="PANTHER" id="PTHR43798:SF33">
    <property type="entry name" value="HYDROLASE, PUTATIVE (AFU_ORTHOLOGUE AFUA_2G14860)-RELATED"/>
    <property type="match status" value="1"/>
</dbReference>
<evidence type="ECO:0000259" key="1">
    <source>
        <dbReference type="Pfam" id="PF00561"/>
    </source>
</evidence>
<keyword evidence="3" id="KW-1185">Reference proteome</keyword>
<reference evidence="2 3" key="1">
    <citation type="submission" date="2020-07" db="EMBL/GenBank/DDBJ databases">
        <title>Sequencing the genomes of 1000 actinobacteria strains.</title>
        <authorList>
            <person name="Klenk H.-P."/>
        </authorList>
    </citation>
    <scope>NUCLEOTIDE SEQUENCE [LARGE SCALE GENOMIC DNA]</scope>
    <source>
        <strain evidence="2 3">DSM 23141</strain>
    </source>
</reference>
<organism evidence="2 3">
    <name type="scientific">Schumannella luteola</name>
    <dbReference type="NCBI Taxonomy" id="472059"/>
    <lineage>
        <taxon>Bacteria</taxon>
        <taxon>Bacillati</taxon>
        <taxon>Actinomycetota</taxon>
        <taxon>Actinomycetes</taxon>
        <taxon>Micrococcales</taxon>
        <taxon>Microbacteriaceae</taxon>
        <taxon>Schumannella</taxon>
    </lineage>
</organism>
<dbReference type="GO" id="GO:0003824">
    <property type="term" value="F:catalytic activity"/>
    <property type="evidence" value="ECO:0007669"/>
    <property type="project" value="InterPro"/>
</dbReference>
<dbReference type="Pfam" id="PF00561">
    <property type="entry name" value="Abhydrolase_1"/>
    <property type="match status" value="1"/>
</dbReference>
<dbReference type="InterPro" id="IPR000639">
    <property type="entry name" value="Epox_hydrolase-like"/>
</dbReference>
<feature type="domain" description="AB hydrolase-1" evidence="1">
    <location>
        <begin position="22"/>
        <end position="276"/>
    </location>
</feature>
<dbReference type="AlphaFoldDB" id="A0A852Y5I0"/>
<accession>A0A852Y5I0</accession>
<dbReference type="PRINTS" id="PR00412">
    <property type="entry name" value="EPOXHYDRLASE"/>
</dbReference>
<dbReference type="RefSeq" id="WP_179565438.1">
    <property type="nucleotide sequence ID" value="NZ_JACBZY010000001.1"/>
</dbReference>
<sequence length="290" mass="30942">MPTVTTAHAEIEYVESGRPDGPAVVLLHGFPDGPRTWDAVVGRLPSDARVIRPLLRGVGGSRSLDGTITGQIAALADDVLGLVEALELRDVVLVGHDWGARAAHAAAVLAPDRVRSLITLATAYGPRTELTAAESLDDAAVAWYRYWLCTEAGATTFRSDPHPLLRWSWDHWSPAGTIPDAERAELLALFATPQFAETVVHYYRHGAGEAAGDERYAAAQRLLDTWPAIEVPTTFFVGTEDGCETLPAARAAASSFANGYDLVELDGVGHFVQREAPDAVAEAIRAALAG</sequence>
<dbReference type="Gene3D" id="3.40.50.1820">
    <property type="entry name" value="alpha/beta hydrolase"/>
    <property type="match status" value="1"/>
</dbReference>
<dbReference type="InterPro" id="IPR000073">
    <property type="entry name" value="AB_hydrolase_1"/>
</dbReference>